<organism evidence="2">
    <name type="scientific">freshwater metagenome</name>
    <dbReference type="NCBI Taxonomy" id="449393"/>
    <lineage>
        <taxon>unclassified sequences</taxon>
        <taxon>metagenomes</taxon>
        <taxon>ecological metagenomes</taxon>
    </lineage>
</organism>
<dbReference type="Pfam" id="PF02464">
    <property type="entry name" value="CinA"/>
    <property type="match status" value="1"/>
</dbReference>
<name>A0A6J6TIW3_9ZZZZ</name>
<dbReference type="InterPro" id="IPR008136">
    <property type="entry name" value="CinA_C"/>
</dbReference>
<dbReference type="SUPFAM" id="SSF142433">
    <property type="entry name" value="CinA-like"/>
    <property type="match status" value="1"/>
</dbReference>
<sequence>MASKQAAQVVRACVEAGVTLATAESLTAGLVAARIAEVPGCSAMLRGGVIAYATEVKAQVLGLDQVSLEQVVSQAVASQLAQAATRVLGSDIGVGTTGVAGPDWLAGEPPGIVWIAAFDARSDVTLTTRLELKGDRAAIREGTVFASLELVLKLLAEAGE</sequence>
<dbReference type="EMBL" id="CAEZZA010000078">
    <property type="protein sequence ID" value="CAB4747048.1"/>
    <property type="molecule type" value="Genomic_DNA"/>
</dbReference>
<dbReference type="InterPro" id="IPR036653">
    <property type="entry name" value="CinA-like_C"/>
</dbReference>
<reference evidence="2" key="1">
    <citation type="submission" date="2020-05" db="EMBL/GenBank/DDBJ databases">
        <authorList>
            <person name="Chiriac C."/>
            <person name="Salcher M."/>
            <person name="Ghai R."/>
            <person name="Kavagutti S V."/>
        </authorList>
    </citation>
    <scope>NUCLEOTIDE SEQUENCE</scope>
</reference>
<feature type="domain" description="CinA C-terminal" evidence="1">
    <location>
        <begin position="4"/>
        <end position="154"/>
    </location>
</feature>
<accession>A0A6J6TIW3</accession>
<proteinExistence type="predicted"/>
<dbReference type="NCBIfam" id="TIGR00199">
    <property type="entry name" value="PncC_domain"/>
    <property type="match status" value="1"/>
</dbReference>
<gene>
    <name evidence="2" type="ORF">UFOPK2809_00697</name>
</gene>
<evidence type="ECO:0000259" key="1">
    <source>
        <dbReference type="Pfam" id="PF02464"/>
    </source>
</evidence>
<dbReference type="AlphaFoldDB" id="A0A6J6TIW3"/>
<dbReference type="Gene3D" id="3.90.950.20">
    <property type="entry name" value="CinA-like"/>
    <property type="match status" value="1"/>
</dbReference>
<evidence type="ECO:0000313" key="2">
    <source>
        <dbReference type="EMBL" id="CAB4747048.1"/>
    </source>
</evidence>
<protein>
    <submittedName>
        <fullName evidence="2">Unannotated protein</fullName>
    </submittedName>
</protein>